<reference evidence="1 2" key="1">
    <citation type="submission" date="2015-01" db="EMBL/GenBank/DDBJ databases">
        <title>Lactococcus lactis subsp.lactis JCM 5805 whole genome shotgun sequence.</title>
        <authorList>
            <person name="Fujii T."/>
            <person name="Tomita Y."/>
            <person name="Ikushima S."/>
            <person name="Fujiwara D."/>
        </authorList>
    </citation>
    <scope>NUCLEOTIDE SEQUENCE [LARGE SCALE GENOMIC DNA]</scope>
    <source>
        <strain evidence="1 2">JCM 5805</strain>
    </source>
</reference>
<dbReference type="AlphaFoldDB" id="A0A0B8QU05"/>
<dbReference type="Proteomes" id="UP000031847">
    <property type="component" value="Unassembled WGS sequence"/>
</dbReference>
<comment type="caution">
    <text evidence="1">The sequence shown here is derived from an EMBL/GenBank/DDBJ whole genome shotgun (WGS) entry which is preliminary data.</text>
</comment>
<sequence length="96" mass="11320">MKIIQAVHINGTDKHKRYWKVPDHLQPIRLRKGDEAAVETKSGPQRVKIVAVVTSKDGFLYWKNGDTWHKFEVKQEALAFFDRKKWKLNTHQKPIN</sequence>
<dbReference type="PATRIC" id="fig|1360.96.peg.301"/>
<organism evidence="1 2">
    <name type="scientific">Lactococcus lactis subsp. lactis</name>
    <name type="common">Streptococcus lactis</name>
    <dbReference type="NCBI Taxonomy" id="1360"/>
    <lineage>
        <taxon>Bacteria</taxon>
        <taxon>Bacillati</taxon>
        <taxon>Bacillota</taxon>
        <taxon>Bacilli</taxon>
        <taxon>Lactobacillales</taxon>
        <taxon>Streptococcaceae</taxon>
        <taxon>Lactococcus</taxon>
    </lineage>
</organism>
<evidence type="ECO:0000313" key="1">
    <source>
        <dbReference type="EMBL" id="GAM80437.1"/>
    </source>
</evidence>
<dbReference type="EMBL" id="BBSI01000022">
    <property type="protein sequence ID" value="GAM80437.1"/>
    <property type="molecule type" value="Genomic_DNA"/>
</dbReference>
<name>A0A0B8QU05_LACLL</name>
<dbReference type="RefSeq" id="WP_044009676.1">
    <property type="nucleotide sequence ID" value="NZ_BAABQR010000002.1"/>
</dbReference>
<protein>
    <submittedName>
        <fullName evidence="1">Uncharacterized protein conserved in bacteria</fullName>
    </submittedName>
</protein>
<evidence type="ECO:0000313" key="2">
    <source>
        <dbReference type="Proteomes" id="UP000031847"/>
    </source>
</evidence>
<proteinExistence type="predicted"/>
<gene>
    <name evidence="1" type="ORF">JCM5805K_1548</name>
</gene>
<accession>A0A0B8QU05</accession>